<dbReference type="PROSITE" id="PS50011">
    <property type="entry name" value="PROTEIN_KINASE_DOM"/>
    <property type="match status" value="1"/>
</dbReference>
<keyword evidence="3" id="KW-0418">Kinase</keyword>
<evidence type="ECO:0000256" key="3">
    <source>
        <dbReference type="ARBA" id="ARBA00022777"/>
    </source>
</evidence>
<dbReference type="Pfam" id="PF07714">
    <property type="entry name" value="PK_Tyr_Ser-Thr"/>
    <property type="match status" value="1"/>
</dbReference>
<evidence type="ECO:0000256" key="6">
    <source>
        <dbReference type="SAM" id="Phobius"/>
    </source>
</evidence>
<reference evidence="8 9" key="1">
    <citation type="journal article" date="2020" name="ISME J.">
        <title>Uncovering the hidden diversity of litter-decomposition mechanisms in mushroom-forming fungi.</title>
        <authorList>
            <person name="Floudas D."/>
            <person name="Bentzer J."/>
            <person name="Ahren D."/>
            <person name="Johansson T."/>
            <person name="Persson P."/>
            <person name="Tunlid A."/>
        </authorList>
    </citation>
    <scope>NUCLEOTIDE SEQUENCE [LARGE SCALE GENOMIC DNA]</scope>
    <source>
        <strain evidence="8 9">CBS 291.85</strain>
    </source>
</reference>
<sequence length="450" mass="50261">MGYACSDSETQADAYGGWEYINAASWKQDGVRDSCDCLNHSTENSSTRASTIEFAFSLTSLLLEILFALCFLIYSIGGLFGIMSMKDLPVLSGIDDGIEITFELTDELSTPTSSSSSKKRPSSQSISALSLLSLPPDPNCHLDHLSPIGCTVQTSTYRGTYMGNLVSVKLWRGPCGSSESDKRERRRFRKHLEQPLLTWLSLSSLKHPNITPLYGLVFAFGKLPAIVTPYYANGDINCYVKESLRNPDREVDVKKLFEMVAAALAYMHSLNPPVSHGDVRGSNIQITSSGTPVLTEIGTSHLPFPPDWTIGSDDGTRWMAPELMSPDSDIDMYYVQEKEDDEDLLRLRTTPMCDVYSFGMTMFEVCTGRIPFSHRKFYGGVVYDVVSGKRPPRPSPSDAYASLLLTDKIWEIIQTCWEQKPKHRPTMSSVRTWLRSVPSRSSQTRRQQTC</sequence>
<evidence type="ECO:0000313" key="8">
    <source>
        <dbReference type="EMBL" id="KAF5364606.1"/>
    </source>
</evidence>
<keyword evidence="6" id="KW-0812">Transmembrane</keyword>
<keyword evidence="6" id="KW-0472">Membrane</keyword>
<evidence type="ECO:0000256" key="1">
    <source>
        <dbReference type="ARBA" id="ARBA00022679"/>
    </source>
</evidence>
<keyword evidence="6" id="KW-1133">Transmembrane helix</keyword>
<keyword evidence="2" id="KW-0547">Nucleotide-binding</keyword>
<dbReference type="OrthoDB" id="538607at2759"/>
<dbReference type="Gene3D" id="1.10.510.10">
    <property type="entry name" value="Transferase(Phosphotransferase) domain 1"/>
    <property type="match status" value="1"/>
</dbReference>
<feature type="domain" description="Protein kinase" evidence="7">
    <location>
        <begin position="142"/>
        <end position="434"/>
    </location>
</feature>
<evidence type="ECO:0000313" key="9">
    <source>
        <dbReference type="Proteomes" id="UP000559256"/>
    </source>
</evidence>
<feature type="region of interest" description="Disordered" evidence="5">
    <location>
        <begin position="428"/>
        <end position="450"/>
    </location>
</feature>
<keyword evidence="1" id="KW-0808">Transferase</keyword>
<dbReference type="PANTHER" id="PTHR44329:SF288">
    <property type="entry name" value="MITOGEN-ACTIVATED PROTEIN KINASE KINASE KINASE 20"/>
    <property type="match status" value="1"/>
</dbReference>
<dbReference type="PANTHER" id="PTHR44329">
    <property type="entry name" value="SERINE/THREONINE-PROTEIN KINASE TNNI3K-RELATED"/>
    <property type="match status" value="1"/>
</dbReference>
<dbReference type="GO" id="GO:0004674">
    <property type="term" value="F:protein serine/threonine kinase activity"/>
    <property type="evidence" value="ECO:0007669"/>
    <property type="project" value="TreeGrafter"/>
</dbReference>
<comment type="caution">
    <text evidence="8">The sequence shown here is derived from an EMBL/GenBank/DDBJ whole genome shotgun (WGS) entry which is preliminary data.</text>
</comment>
<feature type="compositionally biased region" description="Polar residues" evidence="5">
    <location>
        <begin position="438"/>
        <end position="450"/>
    </location>
</feature>
<evidence type="ECO:0000256" key="4">
    <source>
        <dbReference type="ARBA" id="ARBA00022840"/>
    </source>
</evidence>
<feature type="transmembrane region" description="Helical" evidence="6">
    <location>
        <begin position="54"/>
        <end position="76"/>
    </location>
</feature>
<accession>A0A8H5GGI4</accession>
<dbReference type="GO" id="GO:0005524">
    <property type="term" value="F:ATP binding"/>
    <property type="evidence" value="ECO:0007669"/>
    <property type="project" value="UniProtKB-KW"/>
</dbReference>
<dbReference type="SUPFAM" id="SSF56112">
    <property type="entry name" value="Protein kinase-like (PK-like)"/>
    <property type="match status" value="1"/>
</dbReference>
<keyword evidence="4" id="KW-0067">ATP-binding</keyword>
<keyword evidence="9" id="KW-1185">Reference proteome</keyword>
<dbReference type="InterPro" id="IPR051681">
    <property type="entry name" value="Ser/Thr_Kinases-Pseudokinases"/>
</dbReference>
<name>A0A8H5GGI4_9AGAR</name>
<evidence type="ECO:0000256" key="2">
    <source>
        <dbReference type="ARBA" id="ARBA00022741"/>
    </source>
</evidence>
<dbReference type="EMBL" id="JAACJM010000032">
    <property type="protein sequence ID" value="KAF5364606.1"/>
    <property type="molecule type" value="Genomic_DNA"/>
</dbReference>
<dbReference type="InterPro" id="IPR011009">
    <property type="entry name" value="Kinase-like_dom_sf"/>
</dbReference>
<dbReference type="AlphaFoldDB" id="A0A8H5GGI4"/>
<gene>
    <name evidence="8" type="ORF">D9758_005616</name>
</gene>
<proteinExistence type="predicted"/>
<evidence type="ECO:0000259" key="7">
    <source>
        <dbReference type="PROSITE" id="PS50011"/>
    </source>
</evidence>
<dbReference type="Proteomes" id="UP000559256">
    <property type="component" value="Unassembled WGS sequence"/>
</dbReference>
<dbReference type="InterPro" id="IPR000719">
    <property type="entry name" value="Prot_kinase_dom"/>
</dbReference>
<organism evidence="8 9">
    <name type="scientific">Tetrapyrgos nigripes</name>
    <dbReference type="NCBI Taxonomy" id="182062"/>
    <lineage>
        <taxon>Eukaryota</taxon>
        <taxon>Fungi</taxon>
        <taxon>Dikarya</taxon>
        <taxon>Basidiomycota</taxon>
        <taxon>Agaricomycotina</taxon>
        <taxon>Agaricomycetes</taxon>
        <taxon>Agaricomycetidae</taxon>
        <taxon>Agaricales</taxon>
        <taxon>Marasmiineae</taxon>
        <taxon>Marasmiaceae</taxon>
        <taxon>Tetrapyrgos</taxon>
    </lineage>
</organism>
<protein>
    <recommendedName>
        <fullName evidence="7">Protein kinase domain-containing protein</fullName>
    </recommendedName>
</protein>
<evidence type="ECO:0000256" key="5">
    <source>
        <dbReference type="SAM" id="MobiDB-lite"/>
    </source>
</evidence>
<dbReference type="InterPro" id="IPR001245">
    <property type="entry name" value="Ser-Thr/Tyr_kinase_cat_dom"/>
</dbReference>